<accession>A0ABT1AW87</accession>
<keyword evidence="4" id="KW-0862">Zinc</keyword>
<comment type="caution">
    <text evidence="6">The sequence shown here is derived from an EMBL/GenBank/DDBJ whole genome shotgun (WGS) entry which is preliminary data.</text>
</comment>
<dbReference type="PANTHER" id="PTHR15162">
    <property type="entry name" value="ASPARTOACYLASE"/>
    <property type="match status" value="1"/>
</dbReference>
<dbReference type="RefSeq" id="WP_252740560.1">
    <property type="nucleotide sequence ID" value="NZ_JAMXIB010000003.1"/>
</dbReference>
<sequence length="401" mass="45966">MVWTQKDTQSTLAGDRIIGRVSSGVPGPTVVFFGGIHGNEPAGVRALEKVFADFESGEATCEKGAAIGIRGNLPALGRQERYLQHDLNRLWNPARIERILATPESRRSPEEKELALLHDLLLHILEEETAPFYFIDLHTTSSQTLPFITINDSMINRKFSGLFPVPVILGIEEYLEGPLLSYINQLGYIALGFESGQHQDPAAITQAEDFIWLTLYFSGATPSLAGFRQRYQRLQKAALCDHYFYEVFYRHELSNGHGFRMEEGYRSFQRVPRGARVATQKGEPLELQKPGILFMPLYQQQGEEGFFLIRQTPRWALGLSARMRKWKFHRSLSLLPGVKWADERQDRLVVDLRVARFMSKPFFHLLGYRSRQRDATHLVLQNREHRARNGDYAGTPWYSRN</sequence>
<evidence type="ECO:0000256" key="4">
    <source>
        <dbReference type="ARBA" id="ARBA00022833"/>
    </source>
</evidence>
<evidence type="ECO:0000256" key="3">
    <source>
        <dbReference type="ARBA" id="ARBA00022801"/>
    </source>
</evidence>
<proteinExistence type="predicted"/>
<keyword evidence="3" id="KW-0378">Hydrolase</keyword>
<evidence type="ECO:0000313" key="6">
    <source>
        <dbReference type="EMBL" id="MCO5724179.1"/>
    </source>
</evidence>
<protein>
    <submittedName>
        <fullName evidence="6">Succinylglutamate desuccinylase/aspartoacylase family protein</fullName>
    </submittedName>
</protein>
<evidence type="ECO:0000259" key="5">
    <source>
        <dbReference type="Pfam" id="PF24827"/>
    </source>
</evidence>
<dbReference type="InterPro" id="IPR055438">
    <property type="entry name" value="AstE_AspA_cat"/>
</dbReference>
<organism evidence="6 7">
    <name type="scientific">Robiginitalea marina</name>
    <dbReference type="NCBI Taxonomy" id="2954105"/>
    <lineage>
        <taxon>Bacteria</taxon>
        <taxon>Pseudomonadati</taxon>
        <taxon>Bacteroidota</taxon>
        <taxon>Flavobacteriia</taxon>
        <taxon>Flavobacteriales</taxon>
        <taxon>Flavobacteriaceae</taxon>
        <taxon>Robiginitalea</taxon>
    </lineage>
</organism>
<dbReference type="Pfam" id="PF24827">
    <property type="entry name" value="AstE_AspA_cat"/>
    <property type="match status" value="1"/>
</dbReference>
<gene>
    <name evidence="6" type="ORF">NG653_04890</name>
</gene>
<evidence type="ECO:0000256" key="1">
    <source>
        <dbReference type="ARBA" id="ARBA00001947"/>
    </source>
</evidence>
<dbReference type="InterPro" id="IPR050178">
    <property type="entry name" value="AspA/AstE_fam"/>
</dbReference>
<comment type="cofactor">
    <cofactor evidence="1">
        <name>Zn(2+)</name>
        <dbReference type="ChEBI" id="CHEBI:29105"/>
    </cofactor>
</comment>
<feature type="domain" description="Succinylglutamate desuccinylase/Aspartoacylase catalytic" evidence="5">
    <location>
        <begin position="26"/>
        <end position="150"/>
    </location>
</feature>
<dbReference type="SUPFAM" id="SSF53187">
    <property type="entry name" value="Zn-dependent exopeptidases"/>
    <property type="match status" value="1"/>
</dbReference>
<dbReference type="Proteomes" id="UP001206312">
    <property type="component" value="Unassembled WGS sequence"/>
</dbReference>
<dbReference type="PANTHER" id="PTHR15162:SF7">
    <property type="entry name" value="SUCCINYLGLUTAMATE DESUCCINYLASE"/>
    <property type="match status" value="1"/>
</dbReference>
<dbReference type="EMBL" id="JAMXIB010000003">
    <property type="protein sequence ID" value="MCO5724179.1"/>
    <property type="molecule type" value="Genomic_DNA"/>
</dbReference>
<keyword evidence="2" id="KW-0479">Metal-binding</keyword>
<evidence type="ECO:0000256" key="2">
    <source>
        <dbReference type="ARBA" id="ARBA00022723"/>
    </source>
</evidence>
<dbReference type="Gene3D" id="3.40.630.10">
    <property type="entry name" value="Zn peptidases"/>
    <property type="match status" value="1"/>
</dbReference>
<reference evidence="6 7" key="1">
    <citation type="submission" date="2022-06" db="EMBL/GenBank/DDBJ databases">
        <authorList>
            <person name="Xuan X."/>
        </authorList>
    </citation>
    <scope>NUCLEOTIDE SEQUENCE [LARGE SCALE GENOMIC DNA]</scope>
    <source>
        <strain evidence="6 7">2V75</strain>
    </source>
</reference>
<evidence type="ECO:0000313" key="7">
    <source>
        <dbReference type="Proteomes" id="UP001206312"/>
    </source>
</evidence>
<name>A0ABT1AW87_9FLAO</name>
<keyword evidence="7" id="KW-1185">Reference proteome</keyword>